<accession>A0ABN3U573</accession>
<reference evidence="2 3" key="1">
    <citation type="journal article" date="2019" name="Int. J. Syst. Evol. Microbiol.">
        <title>The Global Catalogue of Microorganisms (GCM) 10K type strain sequencing project: providing services to taxonomists for standard genome sequencing and annotation.</title>
        <authorList>
            <consortium name="The Broad Institute Genomics Platform"/>
            <consortium name="The Broad Institute Genome Sequencing Center for Infectious Disease"/>
            <person name="Wu L."/>
            <person name="Ma J."/>
        </authorList>
    </citation>
    <scope>NUCLEOTIDE SEQUENCE [LARGE SCALE GENOMIC DNA]</scope>
    <source>
        <strain evidence="2 3">JCM 8201</strain>
    </source>
</reference>
<keyword evidence="3" id="KW-1185">Reference proteome</keyword>
<feature type="region of interest" description="Disordered" evidence="1">
    <location>
        <begin position="60"/>
        <end position="79"/>
    </location>
</feature>
<dbReference type="EMBL" id="BAAATZ010000007">
    <property type="protein sequence ID" value="GAA2724283.1"/>
    <property type="molecule type" value="Genomic_DNA"/>
</dbReference>
<sequence>MAVLSWDGTQRRLVTHCPFRPRPVSDSILNGAELAQPIVDGLPHLREQFARGLLTSESVKQGRPQLLPDAPRALGSAPDDPVAEMGDVFVL</sequence>
<evidence type="ECO:0000256" key="1">
    <source>
        <dbReference type="SAM" id="MobiDB-lite"/>
    </source>
</evidence>
<name>A0ABN3U573_9ACTN</name>
<evidence type="ECO:0000313" key="2">
    <source>
        <dbReference type="EMBL" id="GAA2724283.1"/>
    </source>
</evidence>
<comment type="caution">
    <text evidence="2">The sequence shown here is derived from an EMBL/GenBank/DDBJ whole genome shotgun (WGS) entry which is preliminary data.</text>
</comment>
<dbReference type="Proteomes" id="UP001501842">
    <property type="component" value="Unassembled WGS sequence"/>
</dbReference>
<evidence type="ECO:0000313" key="3">
    <source>
        <dbReference type="Proteomes" id="UP001501842"/>
    </source>
</evidence>
<proteinExistence type="predicted"/>
<gene>
    <name evidence="2" type="ORF">GCM10010439_21510</name>
</gene>
<organism evidence="2 3">
    <name type="scientific">Actinocorallia aurantiaca</name>
    <dbReference type="NCBI Taxonomy" id="46204"/>
    <lineage>
        <taxon>Bacteria</taxon>
        <taxon>Bacillati</taxon>
        <taxon>Actinomycetota</taxon>
        <taxon>Actinomycetes</taxon>
        <taxon>Streptosporangiales</taxon>
        <taxon>Thermomonosporaceae</taxon>
        <taxon>Actinocorallia</taxon>
    </lineage>
</organism>
<protein>
    <submittedName>
        <fullName evidence="2">Uncharacterized protein</fullName>
    </submittedName>
</protein>